<organism evidence="8 9">
    <name type="scientific">Paenibacillus gansuensis</name>
    <dbReference type="NCBI Taxonomy" id="306542"/>
    <lineage>
        <taxon>Bacteria</taxon>
        <taxon>Bacillati</taxon>
        <taxon>Bacillota</taxon>
        <taxon>Bacilli</taxon>
        <taxon>Bacillales</taxon>
        <taxon>Paenibacillaceae</taxon>
        <taxon>Paenibacillus</taxon>
    </lineage>
</organism>
<evidence type="ECO:0000256" key="4">
    <source>
        <dbReference type="ARBA" id="ARBA00022989"/>
    </source>
</evidence>
<keyword evidence="9" id="KW-1185">Reference proteome</keyword>
<feature type="transmembrane region" description="Helical" evidence="6">
    <location>
        <begin position="653"/>
        <end position="675"/>
    </location>
</feature>
<feature type="domain" description="SSD" evidence="7">
    <location>
        <begin position="199"/>
        <end position="323"/>
    </location>
</feature>
<dbReference type="InterPro" id="IPR004869">
    <property type="entry name" value="MMPL_dom"/>
</dbReference>
<feature type="transmembrane region" description="Helical" evidence="6">
    <location>
        <begin position="298"/>
        <end position="324"/>
    </location>
</feature>
<evidence type="ECO:0000313" key="9">
    <source>
        <dbReference type="Proteomes" id="UP001597541"/>
    </source>
</evidence>
<feature type="transmembrane region" description="Helical" evidence="6">
    <location>
        <begin position="272"/>
        <end position="292"/>
    </location>
</feature>
<dbReference type="Proteomes" id="UP001597541">
    <property type="component" value="Unassembled WGS sequence"/>
</dbReference>
<sequence>MLERLAKVSSRYPLVLLSLWIIFLLASGLQAWKLPSVLQDHGLRTQGEHSEVMRIAASKFGLPAEEPVIVLFQKKTGVSEMAFRQVIQSSLQKISSIQGWISTVSPIEHKEMRKGAYAYALLDFKQDSTQISEIIGELKAALPRTASVTAELTGKKIVQTDVNTASRKDLASAEWIGIPAAFLILWLSFGGLASAGIPVLMGVISVTGAMGIMAAAGAHLTLSVFVLNVIPMVGLALSIDFALLIVSRFREELRLRPPAQALRIAMRTSGRAIVVSASCMGAGLIGISAIELPIFRSVALGALVVLCLSVLLTLTLLPALLFLLRNRFYREAQKKRAIPHSAAIWRKLANLVLHRPIASSIMAAAALILCIQPLSTMKLSIPDETSIPDSYVSRSAAARFQEEFNPEHWTTLYLVAEPKKSTILSSLEKRQLQRLTDKLKADPMIAEVMPIRTKPASGQKAKEKRTLFQLTLMAEGSSIEARQWASHFQQQYGAQMTGLHMMLGGEAKYQQEVFDTAYRSFGKAAVFILTVNFALLMLAFRSVLIPLKTLLLNALCLAASFGIMAYAVSYPNVDPQEGIAIMIPIFIIGLVFGISMDYGVFLLSRIRESYLQTGNHEAAIAEGVGSTGGMIGSAAAIMIAVTLPFAFGEVAGVRQLGAGIASAVFIDATLIRMMLVPSLMKLFGRWNWWAPGV</sequence>
<comment type="subcellular location">
    <subcellularLocation>
        <location evidence="1">Cell membrane</location>
        <topology evidence="1">Multi-pass membrane protein</topology>
    </subcellularLocation>
</comment>
<name>A0ABW5PI26_9BACL</name>
<comment type="caution">
    <text evidence="8">The sequence shown here is derived from an EMBL/GenBank/DDBJ whole genome shotgun (WGS) entry which is preliminary data.</text>
</comment>
<evidence type="ECO:0000313" key="8">
    <source>
        <dbReference type="EMBL" id="MFD2613677.1"/>
    </source>
</evidence>
<gene>
    <name evidence="8" type="ORF">ACFSUF_14695</name>
</gene>
<dbReference type="InterPro" id="IPR000731">
    <property type="entry name" value="SSD"/>
</dbReference>
<feature type="transmembrane region" description="Helical" evidence="6">
    <location>
        <begin position="224"/>
        <end position="246"/>
    </location>
</feature>
<dbReference type="SUPFAM" id="SSF82866">
    <property type="entry name" value="Multidrug efflux transporter AcrB transmembrane domain"/>
    <property type="match status" value="2"/>
</dbReference>
<feature type="transmembrane region" description="Helical" evidence="6">
    <location>
        <begin position="199"/>
        <end position="218"/>
    </location>
</feature>
<dbReference type="EMBL" id="JBHUME010000008">
    <property type="protein sequence ID" value="MFD2613677.1"/>
    <property type="molecule type" value="Genomic_DNA"/>
</dbReference>
<accession>A0ABW5PI26</accession>
<dbReference type="RefSeq" id="WP_377603708.1">
    <property type="nucleotide sequence ID" value="NZ_JBHUME010000008.1"/>
</dbReference>
<dbReference type="Gene3D" id="1.20.1640.10">
    <property type="entry name" value="Multidrug efflux transporter AcrB transmembrane domain"/>
    <property type="match status" value="2"/>
</dbReference>
<dbReference type="PANTHER" id="PTHR33406">
    <property type="entry name" value="MEMBRANE PROTEIN MJ1562-RELATED"/>
    <property type="match status" value="1"/>
</dbReference>
<protein>
    <submittedName>
        <fullName evidence="8">MMPL family transporter</fullName>
    </submittedName>
</protein>
<keyword evidence="3 6" id="KW-0812">Transmembrane</keyword>
<feature type="transmembrane region" description="Helical" evidence="6">
    <location>
        <begin position="356"/>
        <end position="374"/>
    </location>
</feature>
<proteinExistence type="predicted"/>
<feature type="transmembrane region" description="Helical" evidence="6">
    <location>
        <begin position="624"/>
        <end position="647"/>
    </location>
</feature>
<evidence type="ECO:0000256" key="5">
    <source>
        <dbReference type="ARBA" id="ARBA00023136"/>
    </source>
</evidence>
<dbReference type="PROSITE" id="PS50156">
    <property type="entry name" value="SSD"/>
    <property type="match status" value="1"/>
</dbReference>
<evidence type="ECO:0000256" key="3">
    <source>
        <dbReference type="ARBA" id="ARBA00022692"/>
    </source>
</evidence>
<dbReference type="InterPro" id="IPR050545">
    <property type="entry name" value="Mycobact_MmpL"/>
</dbReference>
<keyword evidence="4 6" id="KW-1133">Transmembrane helix</keyword>
<feature type="transmembrane region" description="Helical" evidence="6">
    <location>
        <begin position="581"/>
        <end position="603"/>
    </location>
</feature>
<keyword evidence="2" id="KW-1003">Cell membrane</keyword>
<evidence type="ECO:0000256" key="6">
    <source>
        <dbReference type="SAM" id="Phobius"/>
    </source>
</evidence>
<reference evidence="9" key="1">
    <citation type="journal article" date="2019" name="Int. J. Syst. Evol. Microbiol.">
        <title>The Global Catalogue of Microorganisms (GCM) 10K type strain sequencing project: providing services to taxonomists for standard genome sequencing and annotation.</title>
        <authorList>
            <consortium name="The Broad Institute Genomics Platform"/>
            <consortium name="The Broad Institute Genome Sequencing Center for Infectious Disease"/>
            <person name="Wu L."/>
            <person name="Ma J."/>
        </authorList>
    </citation>
    <scope>NUCLEOTIDE SEQUENCE [LARGE SCALE GENOMIC DNA]</scope>
    <source>
        <strain evidence="9">KCTC 3950</strain>
    </source>
</reference>
<feature type="transmembrane region" description="Helical" evidence="6">
    <location>
        <begin position="175"/>
        <end position="192"/>
    </location>
</feature>
<feature type="transmembrane region" description="Helical" evidence="6">
    <location>
        <begin position="550"/>
        <end position="569"/>
    </location>
</feature>
<keyword evidence="5 6" id="KW-0472">Membrane</keyword>
<evidence type="ECO:0000256" key="2">
    <source>
        <dbReference type="ARBA" id="ARBA00022475"/>
    </source>
</evidence>
<dbReference type="Pfam" id="PF03176">
    <property type="entry name" value="MMPL"/>
    <property type="match status" value="2"/>
</dbReference>
<dbReference type="PANTHER" id="PTHR33406:SF13">
    <property type="entry name" value="MEMBRANE PROTEIN YDFJ"/>
    <property type="match status" value="1"/>
</dbReference>
<feature type="transmembrane region" description="Helical" evidence="6">
    <location>
        <begin position="524"/>
        <end position="543"/>
    </location>
</feature>
<evidence type="ECO:0000259" key="7">
    <source>
        <dbReference type="PROSITE" id="PS50156"/>
    </source>
</evidence>
<evidence type="ECO:0000256" key="1">
    <source>
        <dbReference type="ARBA" id="ARBA00004651"/>
    </source>
</evidence>